<feature type="compositionally biased region" description="Low complexity" evidence="1">
    <location>
        <begin position="119"/>
        <end position="131"/>
    </location>
</feature>
<accession>A0A1Y2J4X2</accession>
<feature type="region of interest" description="Disordered" evidence="1">
    <location>
        <begin position="396"/>
        <end position="459"/>
    </location>
</feature>
<feature type="region of interest" description="Disordered" evidence="1">
    <location>
        <begin position="586"/>
        <end position="605"/>
    </location>
</feature>
<evidence type="ECO:0000313" key="2">
    <source>
        <dbReference type="EMBL" id="OSD08458.1"/>
    </source>
</evidence>
<name>A0A1Y2J4X2_TRAC3</name>
<feature type="region of interest" description="Disordered" evidence="1">
    <location>
        <begin position="685"/>
        <end position="772"/>
    </location>
</feature>
<feature type="region of interest" description="Disordered" evidence="1">
    <location>
        <begin position="353"/>
        <end position="377"/>
    </location>
</feature>
<sequence length="928" mass="101094">MPEELADSGIPNHVLPRRAAARRASKLAAEQLESSPDLSDAENDGAVTFGEPSTPKGGVRVTYGGKRKSRPSPSKSSPSHAAGRNRARPKSTSLTEESPGKPRRGAHGRGASRSRAGRKTQSTTKKSLSLTIDDKNDESPDLEAIDVDATAGHTSGIGAKKQSARAAAISGRGADTTAASEKGSKKRPLSSSSSESEGSPLTPPSSPEARKASESRTMPVLAPRLARQFMRSQSHADTTTGSAKKTLLKHSKSFDHLFVLDSSDDESSDELDFGDLVWVNIDLHGKLTDTNAGGDGDTMWWPAKVDLPKPCMRVSLFGDPPGHTDPGNRQLDITNPSTLNVRSLHHNGRIRFNEANYRSSPRQSVQSSPRKRRKLDLDAAWRGARDLMLAEDTGRNADHASHGTAAGSSQMGTSSSASRRRKANPFPSLESGKTKDKGKSRSNGKRSKGKGKGKDEDLSSDFGDDIVSLDFQRSSQRVWRAPSANPLLEIPGELVLARDSKRQDHWPAKILEYIKPQHSRQRPKYKVLFFDGTILAIDPDMFWTTTDDEFATCRLGESKDNYGLDSDIDAADEDDKAEDFNRPFASEDEAELRAPSPLPPLPPPAPEVFEYDLSIAEQFEYVKPVLAAVLEGRYGPAMQRHEGFMRGAGARRKILDSVPLRGSLSAKEKEEVAYLVRSWAKRRERRREMGLSTEYPHERLYPSDSGAPCGATEHDDDDADSVLTPASDTSGGDTEPLALFDAEPPPSSFAATEADTDDDTRLQNPPSDAPAHEENHFAQVQGSSTALPDAMTTKFVGSGDDHMATEPVAGARGNDVADETLRTASRLSYDDLDAVEKITYCNNVLLQEAILQLLLWRTGQRKTLGLLSPEEEQRLHDVALEEGEKTNWVHDILRMRQAVEKTMLPTFKGKGKAGEPVPGVRARTRRGA</sequence>
<feature type="compositionally biased region" description="Basic residues" evidence="1">
    <location>
        <begin position="440"/>
        <end position="451"/>
    </location>
</feature>
<gene>
    <name evidence="2" type="ORF">PYCCODRAFT_1448687</name>
</gene>
<reference evidence="2 3" key="1">
    <citation type="journal article" date="2015" name="Biotechnol. Biofuels">
        <title>Enhanced degradation of softwood versus hardwood by the white-rot fungus Pycnoporus coccineus.</title>
        <authorList>
            <person name="Couturier M."/>
            <person name="Navarro D."/>
            <person name="Chevret D."/>
            <person name="Henrissat B."/>
            <person name="Piumi F."/>
            <person name="Ruiz-Duenas F.J."/>
            <person name="Martinez A.T."/>
            <person name="Grigoriev I.V."/>
            <person name="Riley R."/>
            <person name="Lipzen A."/>
            <person name="Berrin J.G."/>
            <person name="Master E.R."/>
            <person name="Rosso M.N."/>
        </authorList>
    </citation>
    <scope>NUCLEOTIDE SEQUENCE [LARGE SCALE GENOMIC DNA]</scope>
    <source>
        <strain evidence="2 3">BRFM310</strain>
    </source>
</reference>
<dbReference type="AlphaFoldDB" id="A0A1Y2J4X2"/>
<keyword evidence="3" id="KW-1185">Reference proteome</keyword>
<feature type="compositionally biased region" description="Basic residues" evidence="1">
    <location>
        <begin position="15"/>
        <end position="25"/>
    </location>
</feature>
<feature type="compositionally biased region" description="Basic residues" evidence="1">
    <location>
        <begin position="101"/>
        <end position="118"/>
    </location>
</feature>
<proteinExistence type="predicted"/>
<protein>
    <recommendedName>
        <fullName evidence="4">PWWP domain-containing protein</fullName>
    </recommendedName>
</protein>
<evidence type="ECO:0008006" key="4">
    <source>
        <dbReference type="Google" id="ProtNLM"/>
    </source>
</evidence>
<feature type="compositionally biased region" description="Low complexity" evidence="1">
    <location>
        <begin position="164"/>
        <end position="174"/>
    </location>
</feature>
<feature type="compositionally biased region" description="Low complexity" evidence="1">
    <location>
        <begin position="358"/>
        <end position="368"/>
    </location>
</feature>
<evidence type="ECO:0000313" key="3">
    <source>
        <dbReference type="Proteomes" id="UP000193067"/>
    </source>
</evidence>
<dbReference type="Proteomes" id="UP000193067">
    <property type="component" value="Unassembled WGS sequence"/>
</dbReference>
<dbReference type="EMBL" id="KZ084086">
    <property type="protein sequence ID" value="OSD08458.1"/>
    <property type="molecule type" value="Genomic_DNA"/>
</dbReference>
<feature type="region of interest" description="Disordered" evidence="1">
    <location>
        <begin position="907"/>
        <end position="928"/>
    </location>
</feature>
<dbReference type="OrthoDB" id="2505887at2759"/>
<evidence type="ECO:0000256" key="1">
    <source>
        <dbReference type="SAM" id="MobiDB-lite"/>
    </source>
</evidence>
<feature type="region of interest" description="Disordered" evidence="1">
    <location>
        <begin position="1"/>
        <end position="217"/>
    </location>
</feature>
<feature type="compositionally biased region" description="Low complexity" evidence="1">
    <location>
        <begin position="189"/>
        <end position="200"/>
    </location>
</feature>
<feature type="compositionally biased region" description="Pro residues" evidence="1">
    <location>
        <begin position="596"/>
        <end position="605"/>
    </location>
</feature>
<feature type="compositionally biased region" description="Low complexity" evidence="1">
    <location>
        <begin position="403"/>
        <end position="417"/>
    </location>
</feature>
<organism evidence="2 3">
    <name type="scientific">Trametes coccinea (strain BRFM310)</name>
    <name type="common">Pycnoporus coccineus</name>
    <dbReference type="NCBI Taxonomy" id="1353009"/>
    <lineage>
        <taxon>Eukaryota</taxon>
        <taxon>Fungi</taxon>
        <taxon>Dikarya</taxon>
        <taxon>Basidiomycota</taxon>
        <taxon>Agaricomycotina</taxon>
        <taxon>Agaricomycetes</taxon>
        <taxon>Polyporales</taxon>
        <taxon>Polyporaceae</taxon>
        <taxon>Trametes</taxon>
    </lineage>
</organism>
<dbReference type="STRING" id="1353009.A0A1Y2J4X2"/>